<organism evidence="2 3">
    <name type="scientific">Brassica rapa subsp. trilocularis</name>
    <dbReference type="NCBI Taxonomy" id="1813537"/>
    <lineage>
        <taxon>Eukaryota</taxon>
        <taxon>Viridiplantae</taxon>
        <taxon>Streptophyta</taxon>
        <taxon>Embryophyta</taxon>
        <taxon>Tracheophyta</taxon>
        <taxon>Spermatophyta</taxon>
        <taxon>Magnoliopsida</taxon>
        <taxon>eudicotyledons</taxon>
        <taxon>Gunneridae</taxon>
        <taxon>Pentapetalae</taxon>
        <taxon>rosids</taxon>
        <taxon>malvids</taxon>
        <taxon>Brassicales</taxon>
        <taxon>Brassicaceae</taxon>
        <taxon>Brassiceae</taxon>
        <taxon>Brassica</taxon>
    </lineage>
</organism>
<dbReference type="EMBL" id="JADBGQ010000001">
    <property type="protein sequence ID" value="KAG5414534.1"/>
    <property type="molecule type" value="Genomic_DNA"/>
</dbReference>
<feature type="compositionally biased region" description="Basic and acidic residues" evidence="1">
    <location>
        <begin position="275"/>
        <end position="286"/>
    </location>
</feature>
<gene>
    <name evidence="2" type="primary">A01g504360.1_BraROA</name>
    <name evidence="2" type="ORF">IGI04_002101</name>
</gene>
<accession>A0ABQ7NUN5</accession>
<evidence type="ECO:0000313" key="2">
    <source>
        <dbReference type="EMBL" id="KAG5414534.1"/>
    </source>
</evidence>
<feature type="non-terminal residue" evidence="2">
    <location>
        <position position="1"/>
    </location>
</feature>
<evidence type="ECO:0000313" key="3">
    <source>
        <dbReference type="Proteomes" id="UP000823674"/>
    </source>
</evidence>
<protein>
    <submittedName>
        <fullName evidence="2">Uncharacterized protein</fullName>
    </submittedName>
</protein>
<keyword evidence="3" id="KW-1185">Reference proteome</keyword>
<comment type="caution">
    <text evidence="2">The sequence shown here is derived from an EMBL/GenBank/DDBJ whole genome shotgun (WGS) entry which is preliminary data.</text>
</comment>
<proteinExistence type="predicted"/>
<feature type="region of interest" description="Disordered" evidence="1">
    <location>
        <begin position="230"/>
        <end position="286"/>
    </location>
</feature>
<dbReference type="Proteomes" id="UP000823674">
    <property type="component" value="Chromosome A01"/>
</dbReference>
<reference evidence="2 3" key="1">
    <citation type="submission" date="2021-03" db="EMBL/GenBank/DDBJ databases">
        <authorList>
            <person name="King G.J."/>
            <person name="Bancroft I."/>
            <person name="Baten A."/>
            <person name="Bloomfield J."/>
            <person name="Borpatragohain P."/>
            <person name="He Z."/>
            <person name="Irish N."/>
            <person name="Irwin J."/>
            <person name="Liu K."/>
            <person name="Mauleon R.P."/>
            <person name="Moore J."/>
            <person name="Morris R."/>
            <person name="Ostergaard L."/>
            <person name="Wang B."/>
            <person name="Wells R."/>
        </authorList>
    </citation>
    <scope>NUCLEOTIDE SEQUENCE [LARGE SCALE GENOMIC DNA]</scope>
    <source>
        <strain evidence="2">R-o-18</strain>
        <tissue evidence="2">Leaf</tissue>
    </source>
</reference>
<name>A0ABQ7NUN5_BRACM</name>
<sequence>AKGDFRACEQYWNISKRARCFSRSLQGPLCNHGHRGTLSVAVTARSPRRTTGVIEGALWTRVYLFRQSYVFLLRTGKNRNGGVSNKLLREPQLGFYPIFLWIGHISYGCFHIHVDWPHLLWIPSVNYCHTYFPYTLYAFSPMLNLNTTLRVPLLVPRDERITFFEIPSLPHPCTSTYSPAHREKWKWRGEQQASTPYSCGLATSPMGASIFMWIGHISYGYLASGTSKQERRDLVTTTTPHSHHHHHTRTITPSPLGRRPPPPPAARLALGGLTARREEEIQRNVK</sequence>
<evidence type="ECO:0000256" key="1">
    <source>
        <dbReference type="SAM" id="MobiDB-lite"/>
    </source>
</evidence>